<reference evidence="3" key="1">
    <citation type="journal article" date="2006" name="BMC Genomics">
        <title>Comparative salivary gland transcriptomics of sandfly vectors of visceral leishmaniasis.</title>
        <authorList>
            <person name="Anderson J.M."/>
            <person name="Oliveira F."/>
            <person name="Kamhawi S."/>
            <person name="Mans B.J."/>
            <person name="Reynoso D."/>
            <person name="Seitz A.E."/>
            <person name="Lawyer P."/>
            <person name="Garfield M."/>
            <person name="Pham M."/>
            <person name="Valenzuela J.G."/>
        </authorList>
    </citation>
    <scope>NUCLEOTIDE SEQUENCE</scope>
</reference>
<proteinExistence type="evidence at transcript level"/>
<dbReference type="EMBL" id="DQ192489">
    <property type="protein sequence ID" value="ABB00905.1"/>
    <property type="molecule type" value="mRNA"/>
</dbReference>
<name>Q0ZS30_PHLPE</name>
<evidence type="ECO:0000256" key="2">
    <source>
        <dbReference type="SAM" id="SignalP"/>
    </source>
</evidence>
<feature type="chain" id="PRO_5004179465" evidence="2">
    <location>
        <begin position="22"/>
        <end position="49"/>
    </location>
</feature>
<protein>
    <submittedName>
        <fullName evidence="3">2.7 kDa salivary protein</fullName>
    </submittedName>
</protein>
<evidence type="ECO:0000256" key="1">
    <source>
        <dbReference type="SAM" id="MobiDB-lite"/>
    </source>
</evidence>
<feature type="region of interest" description="Disordered" evidence="1">
    <location>
        <begin position="25"/>
        <end position="49"/>
    </location>
</feature>
<organism evidence="3">
    <name type="scientific">Phlebotomus perniciosus</name>
    <name type="common">Phlebotomine sand fly</name>
    <dbReference type="NCBI Taxonomy" id="13204"/>
    <lineage>
        <taxon>Eukaryota</taxon>
        <taxon>Metazoa</taxon>
        <taxon>Ecdysozoa</taxon>
        <taxon>Arthropoda</taxon>
        <taxon>Hexapoda</taxon>
        <taxon>Insecta</taxon>
        <taxon>Pterygota</taxon>
        <taxon>Neoptera</taxon>
        <taxon>Endopterygota</taxon>
        <taxon>Diptera</taxon>
        <taxon>Nematocera</taxon>
        <taxon>Psychodoidea</taxon>
        <taxon>Psychodidae</taxon>
        <taxon>Phlebotomus</taxon>
        <taxon>Larroussius</taxon>
    </lineage>
</organism>
<evidence type="ECO:0000313" key="3">
    <source>
        <dbReference type="EMBL" id="ABB00905.1"/>
    </source>
</evidence>
<dbReference type="AlphaFoldDB" id="Q0ZS30"/>
<sequence>MKYFSLNFLLIVILLIVACSPQLPCLPQDSKKKPSNPRPKLSARSGLSY</sequence>
<reference evidence="3" key="2">
    <citation type="submission" date="2006-07" db="EMBL/GenBank/DDBJ databases">
        <title>Comparative analysis of the salivary transcripts from sand fly vectors of visceral leishmaniasis.</title>
        <authorList>
            <person name="Oliveira F."/>
            <person name="Anderson J.M."/>
            <person name="Kamhawi S."/>
            <person name="Reynoso D."/>
            <person name="Seitz A."/>
            <person name="Lawyer P."/>
            <person name="Rowton E."/>
            <person name="Pham V.M."/>
            <person name="Garfield M."/>
            <person name="Valenzuela J."/>
        </authorList>
    </citation>
    <scope>NUCLEOTIDE SEQUENCE</scope>
</reference>
<keyword evidence="2" id="KW-0732">Signal</keyword>
<dbReference type="PROSITE" id="PS51257">
    <property type="entry name" value="PROKAR_LIPOPROTEIN"/>
    <property type="match status" value="1"/>
</dbReference>
<feature type="signal peptide" evidence="2">
    <location>
        <begin position="1"/>
        <end position="21"/>
    </location>
</feature>
<accession>Q0ZS30</accession>